<dbReference type="PROSITE" id="PS00678">
    <property type="entry name" value="WD_REPEATS_1"/>
    <property type="match status" value="1"/>
</dbReference>
<feature type="non-terminal residue" evidence="4">
    <location>
        <position position="232"/>
    </location>
</feature>
<reference evidence="4" key="1">
    <citation type="submission" date="2018-05" db="EMBL/GenBank/DDBJ databases">
        <authorList>
            <person name="Lanie J.A."/>
            <person name="Ng W.-L."/>
            <person name="Kazmierczak K.M."/>
            <person name="Andrzejewski T.M."/>
            <person name="Davidsen T.M."/>
            <person name="Wayne K.J."/>
            <person name="Tettelin H."/>
            <person name="Glass J.I."/>
            <person name="Rusch D."/>
            <person name="Podicherti R."/>
            <person name="Tsui H.-C.T."/>
            <person name="Winkler M.E."/>
        </authorList>
    </citation>
    <scope>NUCLEOTIDE SEQUENCE</scope>
</reference>
<dbReference type="InterPro" id="IPR019775">
    <property type="entry name" value="WD40_repeat_CS"/>
</dbReference>
<organism evidence="4">
    <name type="scientific">marine metagenome</name>
    <dbReference type="NCBI Taxonomy" id="408172"/>
    <lineage>
        <taxon>unclassified sequences</taxon>
        <taxon>metagenomes</taxon>
        <taxon>ecological metagenomes</taxon>
    </lineage>
</organism>
<feature type="region of interest" description="Disordered" evidence="3">
    <location>
        <begin position="43"/>
        <end position="80"/>
    </location>
</feature>
<dbReference type="PROSITE" id="PS50082">
    <property type="entry name" value="WD_REPEATS_2"/>
    <property type="match status" value="1"/>
</dbReference>
<dbReference type="InterPro" id="IPR036322">
    <property type="entry name" value="WD40_repeat_dom_sf"/>
</dbReference>
<sequence>AKKTLDAVNKEIETASKAAAVAEKGRKDAENTFKAAENAFKQAEQNAGEDKAPIDKARTTMDLTKKTLQEKTKQATNTKTAAEKVKADKLEPAKKKLSEAQTGLDRSGEFKMVRELKSHSQPVTHLTTLVTNPNQVLSGSKDGQAILWDTSNGSATRRFALGKPISSIAVSPDGKKFATAGDITFRLWAENGQQVAESKGNRYAIESVAFAETEAKFTVGELKYREGELKKR</sequence>
<accession>A0A383E992</accession>
<dbReference type="InterPro" id="IPR015943">
    <property type="entry name" value="WD40/YVTN_repeat-like_dom_sf"/>
</dbReference>
<protein>
    <submittedName>
        <fullName evidence="4">Uncharacterized protein</fullName>
    </submittedName>
</protein>
<evidence type="ECO:0000313" key="4">
    <source>
        <dbReference type="EMBL" id="SVE53189.1"/>
    </source>
</evidence>
<feature type="non-terminal residue" evidence="4">
    <location>
        <position position="1"/>
    </location>
</feature>
<dbReference type="Gene3D" id="2.130.10.10">
    <property type="entry name" value="YVTN repeat-like/Quinoprotein amine dehydrogenase"/>
    <property type="match status" value="1"/>
</dbReference>
<dbReference type="PANTHER" id="PTHR19848">
    <property type="entry name" value="WD40 REPEAT PROTEIN"/>
    <property type="match status" value="1"/>
</dbReference>
<dbReference type="SMART" id="SM00320">
    <property type="entry name" value="WD40"/>
    <property type="match status" value="2"/>
</dbReference>
<dbReference type="SUPFAM" id="SSF50978">
    <property type="entry name" value="WD40 repeat-like"/>
    <property type="match status" value="1"/>
</dbReference>
<keyword evidence="2" id="KW-0677">Repeat</keyword>
<dbReference type="Pfam" id="PF00400">
    <property type="entry name" value="WD40"/>
    <property type="match status" value="2"/>
</dbReference>
<dbReference type="EMBL" id="UINC01223835">
    <property type="protein sequence ID" value="SVE53189.1"/>
    <property type="molecule type" value="Genomic_DNA"/>
</dbReference>
<proteinExistence type="predicted"/>
<dbReference type="InterPro" id="IPR001680">
    <property type="entry name" value="WD40_rpt"/>
</dbReference>
<keyword evidence="1" id="KW-0853">WD repeat</keyword>
<name>A0A383E992_9ZZZZ</name>
<dbReference type="PANTHER" id="PTHR19848:SF8">
    <property type="entry name" value="F-BOX AND WD REPEAT DOMAIN CONTAINING 7"/>
    <property type="match status" value="1"/>
</dbReference>
<feature type="compositionally biased region" description="Basic and acidic residues" evidence="3">
    <location>
        <begin position="48"/>
        <end position="73"/>
    </location>
</feature>
<evidence type="ECO:0000256" key="2">
    <source>
        <dbReference type="ARBA" id="ARBA00022737"/>
    </source>
</evidence>
<gene>
    <name evidence="4" type="ORF">METZ01_LOCUS506043</name>
</gene>
<evidence type="ECO:0000256" key="3">
    <source>
        <dbReference type="SAM" id="MobiDB-lite"/>
    </source>
</evidence>
<dbReference type="AlphaFoldDB" id="A0A383E992"/>
<evidence type="ECO:0000256" key="1">
    <source>
        <dbReference type="ARBA" id="ARBA00022574"/>
    </source>
</evidence>